<name>A0ABV3TXX8_9GAMM</name>
<dbReference type="EMBL" id="JBFRYB010000001">
    <property type="protein sequence ID" value="MEX1665818.1"/>
    <property type="molecule type" value="Genomic_DNA"/>
</dbReference>
<evidence type="ECO:0000313" key="1">
    <source>
        <dbReference type="EMBL" id="MEX1665818.1"/>
    </source>
</evidence>
<proteinExistence type="predicted"/>
<accession>A0ABV3TXX8</accession>
<reference evidence="1 2" key="1">
    <citation type="journal article" date="2011" name="Int. J. Syst. Evol. Microbiol.">
        <title>Zhongshania antarctica gen. nov., sp. nov. and Zhongshania guokunii sp. nov., gammaproteobacteria respectively isolated from coastal attached (fast) ice and surface seawater of the Antarctic.</title>
        <authorList>
            <person name="Li H.J."/>
            <person name="Zhang X.Y."/>
            <person name="Chen C.X."/>
            <person name="Zhang Y.J."/>
            <person name="Gao Z.M."/>
            <person name="Yu Y."/>
            <person name="Chen X.L."/>
            <person name="Chen B."/>
            <person name="Zhang Y.Z."/>
        </authorList>
    </citation>
    <scope>NUCLEOTIDE SEQUENCE [LARGE SCALE GENOMIC DNA]</scope>
    <source>
        <strain evidence="1 2">R06B22</strain>
    </source>
</reference>
<gene>
    <name evidence="1" type="ORF">AB4875_09980</name>
</gene>
<keyword evidence="2" id="KW-1185">Reference proteome</keyword>
<dbReference type="NCBIfam" id="NF041512">
    <property type="entry name" value="PA2817_fam"/>
    <property type="match status" value="1"/>
</dbReference>
<comment type="caution">
    <text evidence="1">The sequence shown here is derived from an EMBL/GenBank/DDBJ whole genome shotgun (WGS) entry which is preliminary data.</text>
</comment>
<dbReference type="InterPro" id="IPR048156">
    <property type="entry name" value="PA2817-like"/>
</dbReference>
<protein>
    <submittedName>
        <fullName evidence="1">PA2817 family protein</fullName>
    </submittedName>
</protein>
<dbReference type="RefSeq" id="WP_368375914.1">
    <property type="nucleotide sequence ID" value="NZ_JBFRYB010000001.1"/>
</dbReference>
<organism evidence="1 2">
    <name type="scientific">Zhongshania arctica</name>
    <dbReference type="NCBI Taxonomy" id="3238302"/>
    <lineage>
        <taxon>Bacteria</taxon>
        <taxon>Pseudomonadati</taxon>
        <taxon>Pseudomonadota</taxon>
        <taxon>Gammaproteobacteria</taxon>
        <taxon>Cellvibrionales</taxon>
        <taxon>Spongiibacteraceae</taxon>
        <taxon>Zhongshania</taxon>
    </lineage>
</organism>
<sequence length="130" mass="15574">MTTRLDYYRQLNTALNELCVKMVYQHPTHSEESNKELLDLFVELERSFDSNGDYALIGQQIITRIISHYPDITPQIHRDLLWFYGGDCLHFLGDEEIQKYQDLEERYYELNNNDDSTCYRNLRAQAFNMH</sequence>
<dbReference type="Proteomes" id="UP001557484">
    <property type="component" value="Unassembled WGS sequence"/>
</dbReference>
<evidence type="ECO:0000313" key="2">
    <source>
        <dbReference type="Proteomes" id="UP001557484"/>
    </source>
</evidence>